<keyword evidence="2" id="KW-1185">Reference proteome</keyword>
<reference evidence="1" key="1">
    <citation type="journal article" date="2014" name="Int. J. Syst. Evol. Microbiol.">
        <title>Complete genome sequence of Corynebacterium casei LMG S-19264T (=DSM 44701T), isolated from a smear-ripened cheese.</title>
        <authorList>
            <consortium name="US DOE Joint Genome Institute (JGI-PGF)"/>
            <person name="Walter F."/>
            <person name="Albersmeier A."/>
            <person name="Kalinowski J."/>
            <person name="Ruckert C."/>
        </authorList>
    </citation>
    <scope>NUCLEOTIDE SEQUENCE</scope>
    <source>
        <strain evidence="1">CGMCC 4.7312</strain>
    </source>
</reference>
<dbReference type="RefSeq" id="WP_189040984.1">
    <property type="nucleotide sequence ID" value="NZ_BMNB01000003.1"/>
</dbReference>
<reference evidence="1" key="2">
    <citation type="submission" date="2020-09" db="EMBL/GenBank/DDBJ databases">
        <authorList>
            <person name="Sun Q."/>
            <person name="Zhou Y."/>
        </authorList>
    </citation>
    <scope>NUCLEOTIDE SEQUENCE</scope>
    <source>
        <strain evidence="1">CGMCC 4.7312</strain>
    </source>
</reference>
<protein>
    <submittedName>
        <fullName evidence="1">Uncharacterized protein</fullName>
    </submittedName>
</protein>
<dbReference type="EMBL" id="BMNB01000003">
    <property type="protein sequence ID" value="GGM26649.1"/>
    <property type="molecule type" value="Genomic_DNA"/>
</dbReference>
<evidence type="ECO:0000313" key="2">
    <source>
        <dbReference type="Proteomes" id="UP000608890"/>
    </source>
</evidence>
<gene>
    <name evidence="1" type="ORF">GCM10011608_09370</name>
</gene>
<dbReference type="AlphaFoldDB" id="A0A917TLP8"/>
<accession>A0A917TLP8</accession>
<sequence length="70" mass="7853">MKHRLFLFISGFRSRVMCKHCGWSTSGRGDAQKVFDRSIGHECAGVESYADMLARHAAERRLADAEAVKP</sequence>
<organism evidence="1 2">
    <name type="scientific">Micromonospora sonchi</name>
    <dbReference type="NCBI Taxonomy" id="1763543"/>
    <lineage>
        <taxon>Bacteria</taxon>
        <taxon>Bacillati</taxon>
        <taxon>Actinomycetota</taxon>
        <taxon>Actinomycetes</taxon>
        <taxon>Micromonosporales</taxon>
        <taxon>Micromonosporaceae</taxon>
        <taxon>Micromonospora</taxon>
    </lineage>
</organism>
<dbReference type="Proteomes" id="UP000608890">
    <property type="component" value="Unassembled WGS sequence"/>
</dbReference>
<comment type="caution">
    <text evidence="1">The sequence shown here is derived from an EMBL/GenBank/DDBJ whole genome shotgun (WGS) entry which is preliminary data.</text>
</comment>
<name>A0A917TLP8_9ACTN</name>
<evidence type="ECO:0000313" key="1">
    <source>
        <dbReference type="EMBL" id="GGM26649.1"/>
    </source>
</evidence>
<proteinExistence type="predicted"/>